<comment type="caution">
    <text evidence="3">The sequence shown here is derived from an EMBL/GenBank/DDBJ whole genome shotgun (WGS) entry which is preliminary data.</text>
</comment>
<name>A0ABQ1N146_9SPHI</name>
<gene>
    <name evidence="3" type="primary">yncI</name>
    <name evidence="3" type="ORF">GCM10011386_48420</name>
</gene>
<evidence type="ECO:0000259" key="1">
    <source>
        <dbReference type="Pfam" id="PF01609"/>
    </source>
</evidence>
<dbReference type="PANTHER" id="PTHR30298">
    <property type="entry name" value="H REPEAT-ASSOCIATED PREDICTED TRANSPOSASE"/>
    <property type="match status" value="1"/>
</dbReference>
<proteinExistence type="predicted"/>
<dbReference type="EMBL" id="BMIK01000054">
    <property type="protein sequence ID" value="GGC50565.1"/>
    <property type="molecule type" value="Genomic_DNA"/>
</dbReference>
<evidence type="ECO:0000313" key="3">
    <source>
        <dbReference type="EMBL" id="GGC50565.1"/>
    </source>
</evidence>
<dbReference type="Pfam" id="PF13808">
    <property type="entry name" value="DDE_Tnp_1_assoc"/>
    <property type="match status" value="1"/>
</dbReference>
<keyword evidence="4" id="KW-1185">Reference proteome</keyword>
<dbReference type="InterPro" id="IPR032806">
    <property type="entry name" value="YbfD_N"/>
</dbReference>
<organism evidence="3 4">
    <name type="scientific">Parapedobacter defluvii</name>
    <dbReference type="NCBI Taxonomy" id="2045106"/>
    <lineage>
        <taxon>Bacteria</taxon>
        <taxon>Pseudomonadati</taxon>
        <taxon>Bacteroidota</taxon>
        <taxon>Sphingobacteriia</taxon>
        <taxon>Sphingobacteriales</taxon>
        <taxon>Sphingobacteriaceae</taxon>
        <taxon>Parapedobacter</taxon>
    </lineage>
</organism>
<dbReference type="Pfam" id="PF01609">
    <property type="entry name" value="DDE_Tnp_1"/>
    <property type="match status" value="1"/>
</dbReference>
<evidence type="ECO:0000313" key="4">
    <source>
        <dbReference type="Proteomes" id="UP000597338"/>
    </source>
</evidence>
<dbReference type="InterPro" id="IPR051698">
    <property type="entry name" value="Transposase_11-like"/>
</dbReference>
<protein>
    <submittedName>
        <fullName evidence="3">Transposase YncI</fullName>
    </submittedName>
</protein>
<feature type="domain" description="H repeat-associated protein N-terminal" evidence="2">
    <location>
        <begin position="2"/>
        <end position="72"/>
    </location>
</feature>
<dbReference type="InterPro" id="IPR002559">
    <property type="entry name" value="Transposase_11"/>
</dbReference>
<evidence type="ECO:0000259" key="2">
    <source>
        <dbReference type="Pfam" id="PF13808"/>
    </source>
</evidence>
<sequence>MYPLEEILFLCISAVLSGMDDWTSISMFGRSKLEWLRQYYPYRHGIPSHDVLGKVFAALDPESFSQAFSAWVASIAELTGGEVVAIDGKTIRGSDNKAGGKSAFHVVSAYASGNRICLGQRAVDEKSNEITAIPALLDTLSLEGCIVTLDAMGCQKTIAGAIIEKKADYVLMVKDNQEELKEQVVKVFGMKPAVEKEVTLDAGHGRIERRTCQATDNLTFLDDREDWPGLRTIAKITSERTDKRSGQSSTQASYYISSLNAGPGVIAKAIRSHWAIENNLHWTLDVIFREDAALKKKGNAALNYQIIAKMALAMIERESESKLSKPKKRQRAALDDDFRSILLAAYF</sequence>
<dbReference type="PANTHER" id="PTHR30298:SF0">
    <property type="entry name" value="PROTEIN YBFL-RELATED"/>
    <property type="match status" value="1"/>
</dbReference>
<dbReference type="NCBIfam" id="NF033564">
    <property type="entry name" value="transpos_ISAs1"/>
    <property type="match status" value="1"/>
</dbReference>
<accession>A0ABQ1N146</accession>
<feature type="domain" description="Transposase IS4-like" evidence="1">
    <location>
        <begin position="80"/>
        <end position="312"/>
    </location>
</feature>
<reference evidence="4" key="1">
    <citation type="journal article" date="2019" name="Int. J. Syst. Evol. Microbiol.">
        <title>The Global Catalogue of Microorganisms (GCM) 10K type strain sequencing project: providing services to taxonomists for standard genome sequencing and annotation.</title>
        <authorList>
            <consortium name="The Broad Institute Genomics Platform"/>
            <consortium name="The Broad Institute Genome Sequencing Center for Infectious Disease"/>
            <person name="Wu L."/>
            <person name="Ma J."/>
        </authorList>
    </citation>
    <scope>NUCLEOTIDE SEQUENCE [LARGE SCALE GENOMIC DNA]</scope>
    <source>
        <strain evidence="4">CGMCC 1.15342</strain>
    </source>
</reference>
<dbReference type="InterPro" id="IPR047647">
    <property type="entry name" value="ISAs1_transpos"/>
</dbReference>
<dbReference type="Proteomes" id="UP000597338">
    <property type="component" value="Unassembled WGS sequence"/>
</dbReference>